<dbReference type="AlphaFoldDB" id="A0A6C0BGR9"/>
<organism evidence="1">
    <name type="scientific">viral metagenome</name>
    <dbReference type="NCBI Taxonomy" id="1070528"/>
    <lineage>
        <taxon>unclassified sequences</taxon>
        <taxon>metagenomes</taxon>
        <taxon>organismal metagenomes</taxon>
    </lineage>
</organism>
<sequence length="311" mass="36943">MKLLVFYLSDNGRHFTFPHFVNLLRESNQQNDWKLIVLTHDDNLDFYRNILASTTITYDVFNFNSHQNYLEKVRFAIRYAKQHSFPYMMKCDNDLFYRGRTLDYMMNHLELLENPANLTLGPLLSSGIPCIEYFMNDFLNESDRTILQQKLLETRMEDLWGATYSHLNKYTIEASSWNGKAFFQAVQQNSHHYKGIHPIRVNLDAIKYLNQCIIQNKDEFYKDNDLSIIYDSTSPYLCNSVFCIKTSIYESIVYDSSLYVDPFDEVPLNKYAWKMGMSHLFVKNGYGLHMYYNTVPNNRVYEKEFCDSFFK</sequence>
<dbReference type="EMBL" id="MN739154">
    <property type="protein sequence ID" value="QHS90934.1"/>
    <property type="molecule type" value="Genomic_DNA"/>
</dbReference>
<accession>A0A6C0BGR9</accession>
<proteinExistence type="predicted"/>
<protein>
    <recommendedName>
        <fullName evidence="2">Glycosyltransferase 2-like domain-containing protein</fullName>
    </recommendedName>
</protein>
<evidence type="ECO:0000313" key="1">
    <source>
        <dbReference type="EMBL" id="QHS90934.1"/>
    </source>
</evidence>
<name>A0A6C0BGR9_9ZZZZ</name>
<evidence type="ECO:0008006" key="2">
    <source>
        <dbReference type="Google" id="ProtNLM"/>
    </source>
</evidence>
<reference evidence="1" key="1">
    <citation type="journal article" date="2020" name="Nature">
        <title>Giant virus diversity and host interactions through global metagenomics.</title>
        <authorList>
            <person name="Schulz F."/>
            <person name="Roux S."/>
            <person name="Paez-Espino D."/>
            <person name="Jungbluth S."/>
            <person name="Walsh D.A."/>
            <person name="Denef V.J."/>
            <person name="McMahon K.D."/>
            <person name="Konstantinidis K.T."/>
            <person name="Eloe-Fadrosh E.A."/>
            <person name="Kyrpides N.C."/>
            <person name="Woyke T."/>
        </authorList>
    </citation>
    <scope>NUCLEOTIDE SEQUENCE</scope>
    <source>
        <strain evidence="1">GVMAG-M-3300013004-44</strain>
    </source>
</reference>